<reference evidence="7" key="1">
    <citation type="journal article" date="2017" name="Protist">
        <title>Diversity of the Photosynthetic Paulinella Species, with the Description of Paulinella micropora sp. nov. and the Chromatophore Genome Sequence for strain KR01.</title>
        <authorList>
            <person name="Lhee D."/>
            <person name="Yang E.C."/>
            <person name="Kim J.I."/>
            <person name="Nakayama T."/>
            <person name="Zuccarello G."/>
            <person name="Andersen R.A."/>
            <person name="Yoon H.S."/>
        </authorList>
    </citation>
    <scope>NUCLEOTIDE SEQUENCE</scope>
    <source>
        <strain evidence="7">KR01</strain>
    </source>
</reference>
<dbReference type="PROSITE" id="PS01230">
    <property type="entry name" value="TRMA_1"/>
    <property type="match status" value="1"/>
</dbReference>
<feature type="active site" evidence="5">
    <location>
        <position position="406"/>
    </location>
</feature>
<dbReference type="Gene3D" id="2.40.50.140">
    <property type="entry name" value="Nucleic acid-binding proteins"/>
    <property type="match status" value="1"/>
</dbReference>
<dbReference type="PANTHER" id="PTHR11061:SF30">
    <property type="entry name" value="TRNA (URACIL(54)-C(5))-METHYLTRANSFERASE"/>
    <property type="match status" value="1"/>
</dbReference>
<protein>
    <submittedName>
        <fullName evidence="7">23S rRNA methyltransferase</fullName>
    </submittedName>
</protein>
<proteinExistence type="inferred from homology"/>
<feature type="active site" description="Nucleophile" evidence="4">
    <location>
        <position position="406"/>
    </location>
</feature>
<dbReference type="InterPro" id="IPR029063">
    <property type="entry name" value="SAM-dependent_MTases_sf"/>
</dbReference>
<dbReference type="Pfam" id="PF05958">
    <property type="entry name" value="tRNA_U5-meth_tr"/>
    <property type="match status" value="1"/>
</dbReference>
<dbReference type="InterPro" id="IPR030390">
    <property type="entry name" value="MeTrfase_TrmA_AS"/>
</dbReference>
<dbReference type="PROSITE" id="PS50926">
    <property type="entry name" value="TRAM"/>
    <property type="match status" value="1"/>
</dbReference>
<evidence type="ECO:0000313" key="7">
    <source>
        <dbReference type="EMBL" id="APP87940.1"/>
    </source>
</evidence>
<dbReference type="Gene3D" id="3.40.50.150">
    <property type="entry name" value="Vaccinia Virus protein VP39"/>
    <property type="match status" value="1"/>
</dbReference>
<evidence type="ECO:0000256" key="1">
    <source>
        <dbReference type="ARBA" id="ARBA00022603"/>
    </source>
</evidence>
<dbReference type="CDD" id="cd02440">
    <property type="entry name" value="AdoMet_MTases"/>
    <property type="match status" value="1"/>
</dbReference>
<evidence type="ECO:0000256" key="5">
    <source>
        <dbReference type="PROSITE-ProRule" id="PRU10015"/>
    </source>
</evidence>
<dbReference type="InterPro" id="IPR012340">
    <property type="entry name" value="NA-bd_OB-fold"/>
</dbReference>
<keyword evidence="7" id="KW-0934">Plastid</keyword>
<organism evidence="7">
    <name type="scientific">Paulinella micropora</name>
    <dbReference type="NCBI Taxonomy" id="1928728"/>
    <lineage>
        <taxon>Eukaryota</taxon>
        <taxon>Sar</taxon>
        <taxon>Rhizaria</taxon>
        <taxon>Cercozoa</taxon>
        <taxon>Imbricatea</taxon>
        <taxon>Silicofilosea</taxon>
        <taxon>Euglyphida</taxon>
        <taxon>Paulinellidae</taxon>
        <taxon>Paulinella</taxon>
    </lineage>
</organism>
<dbReference type="NCBIfam" id="TIGR00479">
    <property type="entry name" value="rumA"/>
    <property type="match status" value="1"/>
</dbReference>
<feature type="binding site" evidence="4">
    <location>
        <position position="379"/>
    </location>
    <ligand>
        <name>S-adenosyl-L-methionine</name>
        <dbReference type="ChEBI" id="CHEBI:59789"/>
    </ligand>
</feature>
<accession>A0A1L5YB60</accession>
<dbReference type="EMBL" id="KX897545">
    <property type="protein sequence ID" value="APP87940.1"/>
    <property type="molecule type" value="Genomic_DNA"/>
</dbReference>
<dbReference type="GO" id="GO:0070041">
    <property type="term" value="F:rRNA (uridine-C5-)-methyltransferase activity"/>
    <property type="evidence" value="ECO:0007669"/>
    <property type="project" value="TreeGrafter"/>
</dbReference>
<dbReference type="PROSITE" id="PS51687">
    <property type="entry name" value="SAM_MT_RNA_M5U"/>
    <property type="match status" value="1"/>
</dbReference>
<dbReference type="GO" id="GO:0070475">
    <property type="term" value="P:rRNA base methylation"/>
    <property type="evidence" value="ECO:0007669"/>
    <property type="project" value="TreeGrafter"/>
</dbReference>
<dbReference type="InterPro" id="IPR010280">
    <property type="entry name" value="U5_MeTrfase_fam"/>
</dbReference>
<feature type="binding site" evidence="4">
    <location>
        <position position="334"/>
    </location>
    <ligand>
        <name>S-adenosyl-L-methionine</name>
        <dbReference type="ChEBI" id="CHEBI:59789"/>
    </ligand>
</feature>
<evidence type="ECO:0000256" key="2">
    <source>
        <dbReference type="ARBA" id="ARBA00022679"/>
    </source>
</evidence>
<keyword evidence="1 4" id="KW-0489">Methyltransferase</keyword>
<dbReference type="PANTHER" id="PTHR11061">
    <property type="entry name" value="RNA M5U METHYLTRANSFERASE"/>
    <property type="match status" value="1"/>
</dbReference>
<dbReference type="SUPFAM" id="SSF50249">
    <property type="entry name" value="Nucleic acid-binding proteins"/>
    <property type="match status" value="1"/>
</dbReference>
<feature type="binding site" evidence="4">
    <location>
        <position position="313"/>
    </location>
    <ligand>
        <name>S-adenosyl-L-methionine</name>
        <dbReference type="ChEBI" id="CHEBI:59789"/>
    </ligand>
</feature>
<dbReference type="AlphaFoldDB" id="A0A1L5YB60"/>
<dbReference type="InterPro" id="IPR002792">
    <property type="entry name" value="TRAM_dom"/>
</dbReference>
<dbReference type="PROSITE" id="PS01231">
    <property type="entry name" value="TRMA_2"/>
    <property type="match status" value="1"/>
</dbReference>
<keyword evidence="3 4" id="KW-0949">S-adenosyl-L-methionine</keyword>
<evidence type="ECO:0000259" key="6">
    <source>
        <dbReference type="PROSITE" id="PS50926"/>
    </source>
</evidence>
<comment type="similarity">
    <text evidence="4">Belongs to the class I-like SAM-binding methyltransferase superfamily. RNA M5U methyltransferase family.</text>
</comment>
<gene>
    <name evidence="7" type="ORF">PCKR_142</name>
</gene>
<feature type="domain" description="TRAM" evidence="6">
    <location>
        <begin position="2"/>
        <end position="60"/>
    </location>
</feature>
<geneLocation type="plastid" evidence="7"/>
<dbReference type="SUPFAM" id="SSF53335">
    <property type="entry name" value="S-adenosyl-L-methionine-dependent methyltransferases"/>
    <property type="match status" value="1"/>
</dbReference>
<keyword evidence="2 4" id="KW-0808">Transferase</keyword>
<evidence type="ECO:0000256" key="4">
    <source>
        <dbReference type="PROSITE-ProRule" id="PRU01024"/>
    </source>
</evidence>
<evidence type="ECO:0000256" key="3">
    <source>
        <dbReference type="ARBA" id="ARBA00022691"/>
    </source>
</evidence>
<dbReference type="Gene3D" id="2.40.50.1070">
    <property type="match status" value="1"/>
</dbReference>
<sequence length="450" mass="49524">MIPKVGDYLEVSVFDLTLQGIGIARWHKKVIFVPGLLPGEVGIVRITHSNAEACIAIALQSLHQSNLRQKPICVLSRDCGGCAIQSITGTGQVSWKQHHVTEVMRRVGKLNTTLLPIITTEDLFQYRNKALVPLERSRNGCLRAGFYQFSSHNIVDMNQCPLLDPRIDNLIEPIKADLEASSWPIYTHGLNNSGLRHLCIKVGVKTGEILITLIASKSELVGISNLAQHWMQRWPEVVGVCLNIQPNPNNIIIGKNTRIIAGRPWIIECFCNLNLYITPETFFQVNTIQAERIVNLLTSTLNASKGSKILDAYCGIGTLSLPLAAAGAQVLGLELQQRSVIHAQLNAQLNSIASARFKHMDVSQGLSINLPGCDALILDPPRKGLQPSTLKQVMGIPSLKIAYLSCNPSTLARDLRLLTSDTQMKLNFIQPIDFFPQTTHVECLAILSST</sequence>
<dbReference type="InterPro" id="IPR030391">
    <property type="entry name" value="MeTrfase_TrmA_CS"/>
</dbReference>
<name>A0A1L5YB60_9EUKA</name>
<dbReference type="Pfam" id="PF01938">
    <property type="entry name" value="TRAM"/>
    <property type="match status" value="1"/>
</dbReference>
<feature type="binding site" evidence="4">
    <location>
        <position position="284"/>
    </location>
    <ligand>
        <name>S-adenosyl-L-methionine</name>
        <dbReference type="ChEBI" id="CHEBI:59789"/>
    </ligand>
</feature>